<evidence type="ECO:0000256" key="2">
    <source>
        <dbReference type="ARBA" id="ARBA00007783"/>
    </source>
</evidence>
<feature type="transmembrane region" description="Helical" evidence="9">
    <location>
        <begin position="224"/>
        <end position="242"/>
    </location>
</feature>
<dbReference type="GO" id="GO:0015920">
    <property type="term" value="P:lipopolysaccharide transport"/>
    <property type="evidence" value="ECO:0007669"/>
    <property type="project" value="TreeGrafter"/>
</dbReference>
<organism evidence="12 13">
    <name type="scientific">Paludisphaera borealis</name>
    <dbReference type="NCBI Taxonomy" id="1387353"/>
    <lineage>
        <taxon>Bacteria</taxon>
        <taxon>Pseudomonadati</taxon>
        <taxon>Planctomycetota</taxon>
        <taxon>Planctomycetia</taxon>
        <taxon>Isosphaerales</taxon>
        <taxon>Isosphaeraceae</taxon>
        <taxon>Paludisphaera</taxon>
    </lineage>
</organism>
<dbReference type="PROSITE" id="PS51012">
    <property type="entry name" value="ABC_TM2"/>
    <property type="match status" value="1"/>
</dbReference>
<evidence type="ECO:0000256" key="8">
    <source>
        <dbReference type="ARBA" id="ARBA00023136"/>
    </source>
</evidence>
<dbReference type="GO" id="GO:0005886">
    <property type="term" value="C:plasma membrane"/>
    <property type="evidence" value="ECO:0007669"/>
    <property type="project" value="UniProtKB-SubCell"/>
</dbReference>
<evidence type="ECO:0000256" key="3">
    <source>
        <dbReference type="ARBA" id="ARBA00022448"/>
    </source>
</evidence>
<dbReference type="EMBL" id="CP019083">
    <property type="protein sequence ID" value="APW64232.1"/>
    <property type="molecule type" value="Genomic_DNA"/>
</dbReference>
<evidence type="ECO:0000256" key="1">
    <source>
        <dbReference type="ARBA" id="ARBA00004429"/>
    </source>
</evidence>
<evidence type="ECO:0000256" key="10">
    <source>
        <dbReference type="SAM" id="MobiDB-lite"/>
    </source>
</evidence>
<dbReference type="Proteomes" id="UP000186309">
    <property type="component" value="Plasmid PALBO1"/>
</dbReference>
<dbReference type="GO" id="GO:0140359">
    <property type="term" value="F:ABC-type transporter activity"/>
    <property type="evidence" value="ECO:0007669"/>
    <property type="project" value="InterPro"/>
</dbReference>
<protein>
    <recommendedName>
        <fullName evidence="9">Transport permease protein</fullName>
    </recommendedName>
</protein>
<evidence type="ECO:0000256" key="6">
    <source>
        <dbReference type="ARBA" id="ARBA00022692"/>
    </source>
</evidence>
<keyword evidence="7 9" id="KW-1133">Transmembrane helix</keyword>
<keyword evidence="8 9" id="KW-0472">Membrane</keyword>
<keyword evidence="5" id="KW-0997">Cell inner membrane</keyword>
<dbReference type="InterPro" id="IPR013525">
    <property type="entry name" value="ABC2_TM"/>
</dbReference>
<dbReference type="KEGG" id="pbor:BSF38_10013"/>
<feature type="transmembrane region" description="Helical" evidence="9">
    <location>
        <begin position="188"/>
        <end position="217"/>
    </location>
</feature>
<dbReference type="RefSeq" id="WP_083714042.1">
    <property type="nucleotide sequence ID" value="NZ_CP019083.1"/>
</dbReference>
<accession>A0A1U7CZ43</accession>
<feature type="transmembrane region" description="Helical" evidence="9">
    <location>
        <begin position="112"/>
        <end position="133"/>
    </location>
</feature>
<dbReference type="Pfam" id="PF01061">
    <property type="entry name" value="ABC2_membrane"/>
    <property type="match status" value="1"/>
</dbReference>
<evidence type="ECO:0000313" key="13">
    <source>
        <dbReference type="Proteomes" id="UP000186309"/>
    </source>
</evidence>
<sequence length="308" mass="35032">MIQTEETLESRPSESRLGAPRDGEAKRDATSPAETTETPEIVIRPRSGWIAIDWHEIYDFRELLVFFVWRDISSRYRQTVLGGAWAVLQPLIMMAIFVFLAQFAKIAPPMDLPYPVCVFAGLIPWSIFSQGMPAAANSLITSLHMVTKVYFPRLFLPITAAAVFLVDAMLTMLLYGGILLYYQITPQWTVVFLPVLILLTMIATLSFGILLSGLTLFYRDFKHIVPFVVQIMMFVTPTYYSIGNVPERYRLIASLNPMFGIVDAFRSCILGTPMYWSCFLISTTVAVLGFVFAVFYFRRTERLFADFV</sequence>
<feature type="transmembrane region" description="Helical" evidence="9">
    <location>
        <begin position="154"/>
        <end position="182"/>
    </location>
</feature>
<keyword evidence="3 9" id="KW-0813">Transport</keyword>
<name>A0A1U7CZ43_9BACT</name>
<keyword evidence="4 9" id="KW-1003">Cell membrane</keyword>
<dbReference type="AlphaFoldDB" id="A0A1U7CZ43"/>
<dbReference type="PANTHER" id="PTHR30413:SF8">
    <property type="entry name" value="TRANSPORT PERMEASE PROTEIN"/>
    <property type="match status" value="1"/>
</dbReference>
<comment type="subcellular location">
    <subcellularLocation>
        <location evidence="1">Cell inner membrane</location>
        <topology evidence="1">Multi-pass membrane protein</topology>
    </subcellularLocation>
    <subcellularLocation>
        <location evidence="9">Cell membrane</location>
        <topology evidence="9">Multi-pass membrane protein</topology>
    </subcellularLocation>
</comment>
<feature type="transmembrane region" description="Helical" evidence="9">
    <location>
        <begin position="274"/>
        <end position="297"/>
    </location>
</feature>
<feature type="domain" description="ABC transmembrane type-2" evidence="11">
    <location>
        <begin position="81"/>
        <end position="300"/>
    </location>
</feature>
<evidence type="ECO:0000256" key="9">
    <source>
        <dbReference type="RuleBase" id="RU361157"/>
    </source>
</evidence>
<keyword evidence="6 9" id="KW-0812">Transmembrane</keyword>
<feature type="region of interest" description="Disordered" evidence="10">
    <location>
        <begin position="1"/>
        <end position="38"/>
    </location>
</feature>
<dbReference type="InterPro" id="IPR047817">
    <property type="entry name" value="ABC2_TM_bact-type"/>
</dbReference>
<keyword evidence="13" id="KW-1185">Reference proteome</keyword>
<reference evidence="12 13" key="1">
    <citation type="submission" date="2016-12" db="EMBL/GenBank/DDBJ databases">
        <title>Comparative genomics of four Isosphaeraceae planctomycetes: a common pool of plasmids and glycoside hydrolase genes.</title>
        <authorList>
            <person name="Ivanova A."/>
        </authorList>
    </citation>
    <scope>NUCLEOTIDE SEQUENCE [LARGE SCALE GENOMIC DNA]</scope>
    <source>
        <strain evidence="12 13">PX4</strain>
        <plasmid evidence="13">palbo1</plasmid>
    </source>
</reference>
<evidence type="ECO:0000256" key="5">
    <source>
        <dbReference type="ARBA" id="ARBA00022519"/>
    </source>
</evidence>
<feature type="compositionally biased region" description="Basic and acidic residues" evidence="10">
    <location>
        <begin position="8"/>
        <end position="29"/>
    </location>
</feature>
<evidence type="ECO:0000256" key="4">
    <source>
        <dbReference type="ARBA" id="ARBA00022475"/>
    </source>
</evidence>
<gene>
    <name evidence="12" type="primary">tagG</name>
    <name evidence="12" type="ORF">BSF38_10013</name>
</gene>
<dbReference type="OrthoDB" id="9786910at2"/>
<evidence type="ECO:0000313" key="12">
    <source>
        <dbReference type="EMBL" id="APW64232.1"/>
    </source>
</evidence>
<evidence type="ECO:0000259" key="11">
    <source>
        <dbReference type="PROSITE" id="PS51012"/>
    </source>
</evidence>
<keyword evidence="12" id="KW-0614">Plasmid</keyword>
<comment type="similarity">
    <text evidence="2 9">Belongs to the ABC-2 integral membrane protein family.</text>
</comment>
<proteinExistence type="inferred from homology"/>
<geneLocation type="plasmid" evidence="13">
    <name>palbo1</name>
</geneLocation>
<dbReference type="PANTHER" id="PTHR30413">
    <property type="entry name" value="INNER MEMBRANE TRANSPORT PERMEASE"/>
    <property type="match status" value="1"/>
</dbReference>
<evidence type="ECO:0000256" key="7">
    <source>
        <dbReference type="ARBA" id="ARBA00022989"/>
    </source>
</evidence>
<feature type="transmembrane region" description="Helical" evidence="9">
    <location>
        <begin position="80"/>
        <end position="100"/>
    </location>
</feature>